<proteinExistence type="predicted"/>
<evidence type="ECO:0000313" key="3">
    <source>
        <dbReference type="Proteomes" id="UP001605036"/>
    </source>
</evidence>
<dbReference type="Proteomes" id="UP001605036">
    <property type="component" value="Unassembled WGS sequence"/>
</dbReference>
<comment type="caution">
    <text evidence="2">The sequence shown here is derived from an EMBL/GenBank/DDBJ whole genome shotgun (WGS) entry which is preliminary data.</text>
</comment>
<evidence type="ECO:0000313" key="2">
    <source>
        <dbReference type="EMBL" id="KAL2641482.1"/>
    </source>
</evidence>
<organism evidence="2 3">
    <name type="scientific">Riccia fluitans</name>
    <dbReference type="NCBI Taxonomy" id="41844"/>
    <lineage>
        <taxon>Eukaryota</taxon>
        <taxon>Viridiplantae</taxon>
        <taxon>Streptophyta</taxon>
        <taxon>Embryophyta</taxon>
        <taxon>Marchantiophyta</taxon>
        <taxon>Marchantiopsida</taxon>
        <taxon>Marchantiidae</taxon>
        <taxon>Marchantiales</taxon>
        <taxon>Ricciaceae</taxon>
        <taxon>Riccia</taxon>
    </lineage>
</organism>
<feature type="compositionally biased region" description="Basic and acidic residues" evidence="1">
    <location>
        <begin position="65"/>
        <end position="100"/>
    </location>
</feature>
<protein>
    <submittedName>
        <fullName evidence="2">Uncharacterized protein</fullName>
    </submittedName>
</protein>
<dbReference type="EMBL" id="JBHFFA010000002">
    <property type="protein sequence ID" value="KAL2641482.1"/>
    <property type="molecule type" value="Genomic_DNA"/>
</dbReference>
<gene>
    <name evidence="2" type="ORF">R1flu_009069</name>
</gene>
<name>A0ABD1Z422_9MARC</name>
<feature type="compositionally biased region" description="Basic and acidic residues" evidence="1">
    <location>
        <begin position="41"/>
        <end position="58"/>
    </location>
</feature>
<reference evidence="2 3" key="1">
    <citation type="submission" date="2024-09" db="EMBL/GenBank/DDBJ databases">
        <title>Chromosome-scale assembly of Riccia fluitans.</title>
        <authorList>
            <person name="Paukszto L."/>
            <person name="Sawicki J."/>
            <person name="Karawczyk K."/>
            <person name="Piernik-Szablinska J."/>
            <person name="Szczecinska M."/>
            <person name="Mazdziarz M."/>
        </authorList>
    </citation>
    <scope>NUCLEOTIDE SEQUENCE [LARGE SCALE GENOMIC DNA]</scope>
    <source>
        <strain evidence="2">Rf_01</strain>
        <tissue evidence="2">Aerial parts of the thallus</tissue>
    </source>
</reference>
<feature type="region of interest" description="Disordered" evidence="1">
    <location>
        <begin position="41"/>
        <end position="118"/>
    </location>
</feature>
<dbReference type="AlphaFoldDB" id="A0ABD1Z422"/>
<keyword evidence="3" id="KW-1185">Reference proteome</keyword>
<accession>A0ABD1Z422</accession>
<evidence type="ECO:0000256" key="1">
    <source>
        <dbReference type="SAM" id="MobiDB-lite"/>
    </source>
</evidence>
<sequence>MALPPVISHHGCNHRHVVNPVNCQPRDHGIGESELRVELHFGDKGASELREKEGERRQTGAASEGGREKDRVEGRAGGRAGRAEARKGERKEEREGEARGRLTVTKLRGEEGRRRGRKELHECDKEINVLRVGKIRACLSDRENLWC</sequence>
<feature type="compositionally biased region" description="Basic and acidic residues" evidence="1">
    <location>
        <begin position="107"/>
        <end position="118"/>
    </location>
</feature>